<evidence type="ECO:0000313" key="4">
    <source>
        <dbReference type="Proteomes" id="UP001597389"/>
    </source>
</evidence>
<protein>
    <submittedName>
        <fullName evidence="3">Antiviral reverse transcriptase Drt2</fullName>
    </submittedName>
</protein>
<sequence>MSSFRYKKRGYLHFDSPLSEENALALATSTERVTQHAFYPLIGYTITTPRISKGENGEFLREDKDRPIKVCAHSDAAIYSYYAHQLSELYEAELEIRNLTNAVTAFRSLPGRQMNNIAFADEVFRYIQANRPCIAIGLDVRKFFDHLDHTVLLEQWKQLLEVERLPSDHYAIYKSLTSFCYVERKDVYERFEISVHNPMPKHINRRRVCSSQKFREVIRGEGFIKPNPEHHNRRGIPQGTPISAILSNIYMLEFDTTMLAKAKDINGLYRRYCDDIIFVVPPNHRHDVHECARDEIQRLNLEIHPDKVCVVEYPSDPSLAATHGKALQYLGFTFDGQKKLIRASSLSRYYSKMRRGVRLAKLHQLKHNKIELSKGLRPSPLKTRKVQIQYSYLIRRRFKNRKDKAHGRTNFITYALDAAKRMNAPEIKRQIKGHVKAIRKESQKPLPYRSGRQI</sequence>
<reference evidence="4" key="1">
    <citation type="journal article" date="2019" name="Int. J. Syst. Evol. Microbiol.">
        <title>The Global Catalogue of Microorganisms (GCM) 10K type strain sequencing project: providing services to taxonomists for standard genome sequencing and annotation.</title>
        <authorList>
            <consortium name="The Broad Institute Genomics Platform"/>
            <consortium name="The Broad Institute Genome Sequencing Center for Infectious Disease"/>
            <person name="Wu L."/>
            <person name="Ma J."/>
        </authorList>
    </citation>
    <scope>NUCLEOTIDE SEQUENCE [LARGE SCALE GENOMIC DNA]</scope>
    <source>
        <strain evidence="4">CCUG 57942</strain>
    </source>
</reference>
<comment type="similarity">
    <text evidence="1">Belongs to the bacterial reverse transcriptase family.</text>
</comment>
<dbReference type="Pfam" id="PF00078">
    <property type="entry name" value="RVT_1"/>
    <property type="match status" value="1"/>
</dbReference>
<keyword evidence="4" id="KW-1185">Reference proteome</keyword>
<feature type="domain" description="Reverse transcriptase" evidence="2">
    <location>
        <begin position="1"/>
        <end position="334"/>
    </location>
</feature>
<comment type="caution">
    <text evidence="3">The sequence shown here is derived from an EMBL/GenBank/DDBJ whole genome shotgun (WGS) entry which is preliminary data.</text>
</comment>
<proteinExistence type="inferred from homology"/>
<dbReference type="GO" id="GO:0003964">
    <property type="term" value="F:RNA-directed DNA polymerase activity"/>
    <property type="evidence" value="ECO:0007669"/>
    <property type="project" value="UniProtKB-KW"/>
</dbReference>
<evidence type="ECO:0000256" key="1">
    <source>
        <dbReference type="ARBA" id="ARBA00034120"/>
    </source>
</evidence>
<dbReference type="CDD" id="cd01651">
    <property type="entry name" value="RT_G2_intron"/>
    <property type="match status" value="1"/>
</dbReference>
<dbReference type="PANTHER" id="PTHR34047">
    <property type="entry name" value="NUCLEAR INTRON MATURASE 1, MITOCHONDRIAL-RELATED"/>
    <property type="match status" value="1"/>
</dbReference>
<dbReference type="InterPro" id="IPR000477">
    <property type="entry name" value="RT_dom"/>
</dbReference>
<dbReference type="EMBL" id="JBHUJB010000022">
    <property type="protein sequence ID" value="MFD2158330.1"/>
    <property type="molecule type" value="Genomic_DNA"/>
</dbReference>
<dbReference type="InterPro" id="IPR051083">
    <property type="entry name" value="GrpII_Intron_Splice-Mob/Def"/>
</dbReference>
<dbReference type="RefSeq" id="WP_377086534.1">
    <property type="nucleotide sequence ID" value="NZ_JBHSJL010000014.1"/>
</dbReference>
<keyword evidence="3" id="KW-0808">Transferase</keyword>
<keyword evidence="3" id="KW-0695">RNA-directed DNA polymerase</keyword>
<dbReference type="PROSITE" id="PS50878">
    <property type="entry name" value="RT_POL"/>
    <property type="match status" value="1"/>
</dbReference>
<dbReference type="NCBIfam" id="NF041746">
    <property type="entry name" value="Drt2"/>
    <property type="match status" value="1"/>
</dbReference>
<organism evidence="3 4">
    <name type="scientific">Rubritalea tangerina</name>
    <dbReference type="NCBI Taxonomy" id="430798"/>
    <lineage>
        <taxon>Bacteria</taxon>
        <taxon>Pseudomonadati</taxon>
        <taxon>Verrucomicrobiota</taxon>
        <taxon>Verrucomicrobiia</taxon>
        <taxon>Verrucomicrobiales</taxon>
        <taxon>Rubritaleaceae</taxon>
        <taxon>Rubritalea</taxon>
    </lineage>
</organism>
<dbReference type="PANTHER" id="PTHR34047:SF8">
    <property type="entry name" value="PROTEIN YKFC"/>
    <property type="match status" value="1"/>
</dbReference>
<name>A0ABW4Z8V4_9BACT</name>
<dbReference type="InterPro" id="IPR043502">
    <property type="entry name" value="DNA/RNA_pol_sf"/>
</dbReference>
<evidence type="ECO:0000259" key="2">
    <source>
        <dbReference type="PROSITE" id="PS50878"/>
    </source>
</evidence>
<dbReference type="SUPFAM" id="SSF56672">
    <property type="entry name" value="DNA/RNA polymerases"/>
    <property type="match status" value="1"/>
</dbReference>
<keyword evidence="3" id="KW-0548">Nucleotidyltransferase</keyword>
<accession>A0ABW4Z8V4</accession>
<dbReference type="Proteomes" id="UP001597389">
    <property type="component" value="Unassembled WGS sequence"/>
</dbReference>
<evidence type="ECO:0000313" key="3">
    <source>
        <dbReference type="EMBL" id="MFD2158330.1"/>
    </source>
</evidence>
<gene>
    <name evidence="3" type="primary">drt2</name>
    <name evidence="3" type="ORF">ACFSW8_05420</name>
</gene>